<keyword evidence="4" id="KW-1185">Reference proteome</keyword>
<dbReference type="Proteomes" id="UP000289738">
    <property type="component" value="Chromosome A05"/>
</dbReference>
<feature type="domain" description="Alpha/beta hydrolase fold-3" evidence="2">
    <location>
        <begin position="435"/>
        <end position="652"/>
    </location>
</feature>
<dbReference type="InterPro" id="IPR013094">
    <property type="entry name" value="AB_hydrolase_3"/>
</dbReference>
<dbReference type="GO" id="GO:0009860">
    <property type="term" value="P:pollen tube growth"/>
    <property type="evidence" value="ECO:0007669"/>
    <property type="project" value="TreeGrafter"/>
</dbReference>
<dbReference type="Pfam" id="PF07859">
    <property type="entry name" value="Abhydrolase_3"/>
    <property type="match status" value="2"/>
</dbReference>
<evidence type="ECO:0000313" key="3">
    <source>
        <dbReference type="EMBL" id="RYR58140.1"/>
    </source>
</evidence>
<dbReference type="InterPro" id="IPR050466">
    <property type="entry name" value="Carboxylest/Gibb_receptor"/>
</dbReference>
<protein>
    <recommendedName>
        <fullName evidence="2">Alpha/beta hydrolase fold-3 domain-containing protein</fullName>
    </recommendedName>
</protein>
<dbReference type="PANTHER" id="PTHR23024:SF609">
    <property type="entry name" value="CARBOXYLESTERASE 18-RELATED"/>
    <property type="match status" value="1"/>
</dbReference>
<evidence type="ECO:0000256" key="1">
    <source>
        <dbReference type="ARBA" id="ARBA00010515"/>
    </source>
</evidence>
<sequence>MEERSDSYAEAPKLSLSWSTQLYISFLTVTTDFACRPNGSVNRRFYNFFDRKTKPKANPVNGVTSKDVIVDAAKDVWFRLFAPSSTTAHDVTLPVVMYFHGGGFAFLSPASVVYDALCRRFCHQLNAIVISVNYRLTPEHRYPCQYDDGFAAMKFLEENPSVLPENADLAKCFLAGDSAGANLAHHVAIRITQSELRRVRVLGLLSIQPFFGGEERTKAEIQHDRVPLVSVARTDWMWKAFLPNGSDRNHGSCNVSGPNALDISGLNYPNTLVFVGGFDPLQDWQRRYYEWLRKSGKAAQLIEYPTMFHAFYVFPNLPESSQLISQVKDFIANRVYITQNMTTEGDSQLPKLSLAWHTRFSLSLFAALNDIACRQDGTVNRRFTKIIDRKTKPNATPIKGVISKDVTVDVTKTVWFRLYSPSATTVDGDATLPVLIFFHGGGFAFFAPSSFSYDAVCRRFVRQLNVIVVSINYRLTPENRYPSQYDDGFAVVKFLDENPSILPENADVSKCFVAGDSAGANLAHHVALRVAQSELRKIRIIGLVSIQPFFGGEERTEAEIRLGDGAPLVSMPRTDWLWKVFLPDGSNRDHEAVNVSGPNAMDISGLNYPSTLVFVGGFDPLQDWQRRYFDWLKKSGKEVELIEYPSMFHAFYLFPNLPEAFQLISQVKDFITKEVSNSK</sequence>
<feature type="domain" description="Alpha/beta hydrolase fold-3" evidence="2">
    <location>
        <begin position="96"/>
        <end position="312"/>
    </location>
</feature>
<dbReference type="Gene3D" id="3.40.50.1820">
    <property type="entry name" value="alpha/beta hydrolase"/>
    <property type="match status" value="2"/>
</dbReference>
<gene>
    <name evidence="3" type="ORF">Ahy_A05g023813</name>
</gene>
<evidence type="ECO:0000259" key="2">
    <source>
        <dbReference type="Pfam" id="PF07859"/>
    </source>
</evidence>
<evidence type="ECO:0000313" key="4">
    <source>
        <dbReference type="Proteomes" id="UP000289738"/>
    </source>
</evidence>
<comment type="similarity">
    <text evidence="1">Belongs to the 'GDXG' lipolytic enzyme family.</text>
</comment>
<accession>A0A445D542</accession>
<dbReference type="GO" id="GO:0052689">
    <property type="term" value="F:carboxylic ester hydrolase activity"/>
    <property type="evidence" value="ECO:0007669"/>
    <property type="project" value="TreeGrafter"/>
</dbReference>
<dbReference type="InterPro" id="IPR029058">
    <property type="entry name" value="AB_hydrolase_fold"/>
</dbReference>
<name>A0A445D542_ARAHY</name>
<reference evidence="3 4" key="1">
    <citation type="submission" date="2019-01" db="EMBL/GenBank/DDBJ databases">
        <title>Sequencing of cultivated peanut Arachis hypogaea provides insights into genome evolution and oil improvement.</title>
        <authorList>
            <person name="Chen X."/>
        </authorList>
    </citation>
    <scope>NUCLEOTIDE SEQUENCE [LARGE SCALE GENOMIC DNA]</scope>
    <source>
        <strain evidence="4">cv. Fuhuasheng</strain>
        <tissue evidence="3">Leaves</tissue>
    </source>
</reference>
<dbReference type="PANTHER" id="PTHR23024">
    <property type="entry name" value="ARYLACETAMIDE DEACETYLASE"/>
    <property type="match status" value="1"/>
</dbReference>
<comment type="caution">
    <text evidence="3">The sequence shown here is derived from an EMBL/GenBank/DDBJ whole genome shotgun (WGS) entry which is preliminary data.</text>
</comment>
<organism evidence="3 4">
    <name type="scientific">Arachis hypogaea</name>
    <name type="common">Peanut</name>
    <dbReference type="NCBI Taxonomy" id="3818"/>
    <lineage>
        <taxon>Eukaryota</taxon>
        <taxon>Viridiplantae</taxon>
        <taxon>Streptophyta</taxon>
        <taxon>Embryophyta</taxon>
        <taxon>Tracheophyta</taxon>
        <taxon>Spermatophyta</taxon>
        <taxon>Magnoliopsida</taxon>
        <taxon>eudicotyledons</taxon>
        <taxon>Gunneridae</taxon>
        <taxon>Pentapetalae</taxon>
        <taxon>rosids</taxon>
        <taxon>fabids</taxon>
        <taxon>Fabales</taxon>
        <taxon>Fabaceae</taxon>
        <taxon>Papilionoideae</taxon>
        <taxon>50 kb inversion clade</taxon>
        <taxon>dalbergioids sensu lato</taxon>
        <taxon>Dalbergieae</taxon>
        <taxon>Pterocarpus clade</taxon>
        <taxon>Arachis</taxon>
    </lineage>
</organism>
<dbReference type="STRING" id="3818.A0A445D542"/>
<dbReference type="AlphaFoldDB" id="A0A445D542"/>
<dbReference type="SUPFAM" id="SSF53474">
    <property type="entry name" value="alpha/beta-Hydrolases"/>
    <property type="match status" value="2"/>
</dbReference>
<proteinExistence type="inferred from homology"/>
<dbReference type="EMBL" id="SDMP01000005">
    <property type="protein sequence ID" value="RYR58140.1"/>
    <property type="molecule type" value="Genomic_DNA"/>
</dbReference>